<dbReference type="Gene3D" id="3.30.2310.20">
    <property type="entry name" value="RelE-like"/>
    <property type="match status" value="1"/>
</dbReference>
<dbReference type="STRING" id="1798375.A2773_01800"/>
<proteinExistence type="predicted"/>
<dbReference type="EMBL" id="MFJE01000068">
    <property type="protein sequence ID" value="OGG12921.1"/>
    <property type="molecule type" value="Genomic_DNA"/>
</dbReference>
<dbReference type="SUPFAM" id="SSF143011">
    <property type="entry name" value="RelE-like"/>
    <property type="match status" value="1"/>
</dbReference>
<sequence length="89" mass="10450">MITILKSSRYQKERDKFAKGDTKRGNALIKTLQKFSKNPAYPSLNLEKLGGTKLWTIRIDKGNRLFFSWIDDNTIILVDIGKHDKYRKY</sequence>
<name>A0A1F5ZKJ2_9BACT</name>
<reference evidence="1 2" key="1">
    <citation type="journal article" date="2016" name="Nat. Commun.">
        <title>Thousands of microbial genomes shed light on interconnected biogeochemical processes in an aquifer system.</title>
        <authorList>
            <person name="Anantharaman K."/>
            <person name="Brown C.T."/>
            <person name="Hug L.A."/>
            <person name="Sharon I."/>
            <person name="Castelle C.J."/>
            <person name="Probst A.J."/>
            <person name="Thomas B.C."/>
            <person name="Singh A."/>
            <person name="Wilkins M.J."/>
            <person name="Karaoz U."/>
            <person name="Brodie E.L."/>
            <person name="Williams K.H."/>
            <person name="Hubbard S.S."/>
            <person name="Banfield J.F."/>
        </authorList>
    </citation>
    <scope>NUCLEOTIDE SEQUENCE [LARGE SCALE GENOMIC DNA]</scope>
</reference>
<evidence type="ECO:0000313" key="1">
    <source>
        <dbReference type="EMBL" id="OGG12921.1"/>
    </source>
</evidence>
<comment type="caution">
    <text evidence="1">The sequence shown here is derived from an EMBL/GenBank/DDBJ whole genome shotgun (WGS) entry which is preliminary data.</text>
</comment>
<dbReference type="AlphaFoldDB" id="A0A1F5ZKJ2"/>
<accession>A0A1F5ZKJ2</accession>
<evidence type="ECO:0008006" key="3">
    <source>
        <dbReference type="Google" id="ProtNLM"/>
    </source>
</evidence>
<dbReference type="InterPro" id="IPR035093">
    <property type="entry name" value="RelE/ParE_toxin_dom_sf"/>
</dbReference>
<evidence type="ECO:0000313" key="2">
    <source>
        <dbReference type="Proteomes" id="UP000177383"/>
    </source>
</evidence>
<protein>
    <recommendedName>
        <fullName evidence="3">Toxin YoeB</fullName>
    </recommendedName>
</protein>
<dbReference type="Proteomes" id="UP000177383">
    <property type="component" value="Unassembled WGS sequence"/>
</dbReference>
<organism evidence="1 2">
    <name type="scientific">Candidatus Gottesmanbacteria bacterium RIFCSPHIGHO2_01_FULL_39_10</name>
    <dbReference type="NCBI Taxonomy" id="1798375"/>
    <lineage>
        <taxon>Bacteria</taxon>
        <taxon>Candidatus Gottesmaniibacteriota</taxon>
    </lineage>
</organism>
<gene>
    <name evidence="1" type="ORF">A2773_01800</name>
</gene>